<proteinExistence type="predicted"/>
<evidence type="ECO:0000313" key="2">
    <source>
        <dbReference type="EMBL" id="CAK7918149.1"/>
    </source>
</evidence>
<dbReference type="SUPFAM" id="SSF51905">
    <property type="entry name" value="FAD/NAD(P)-binding domain"/>
    <property type="match status" value="1"/>
</dbReference>
<dbReference type="Pfam" id="PF01593">
    <property type="entry name" value="Amino_oxidase"/>
    <property type="match status" value="1"/>
</dbReference>
<dbReference type="InterPro" id="IPR002937">
    <property type="entry name" value="Amino_oxidase"/>
</dbReference>
<protein>
    <submittedName>
        <fullName evidence="2">Corticosteroid-binding protein</fullName>
    </submittedName>
</protein>
<dbReference type="PANTHER" id="PTHR10742:SF410">
    <property type="entry name" value="LYSINE-SPECIFIC HISTONE DEMETHYLASE 2"/>
    <property type="match status" value="1"/>
</dbReference>
<dbReference type="PANTHER" id="PTHR10742">
    <property type="entry name" value="FLAVIN MONOAMINE OXIDASE"/>
    <property type="match status" value="1"/>
</dbReference>
<sequence length="495" mass="55615">MSQSVEVCIIGAGVSGLKAAQHLIKNSKYSAEDIVILEAQDRIGGRLYTDRTSSKLGYSYDLGASWFHDCLTNVLFQHFYSGEDNDVFDISKDGYFDDKPECMFEKDLTGPVSEAKTKVGTIIHDIEKFIELYFLEHLSLEEDKSVKEMVDLYLLKYSKLLTEEEIKYAKVAMRYVELWHGVSWDKLSARYSILQHQGRNLFNAKGYDVIIDWLLKDIPRERILLESPVSKINRHVSNSDKRISVETKNGTVIHCNYLVVSVPLSILSLESSSDYGITWEPPLPETMTAALQKIHFGGLGKVVFEFDSIWWDMNQDRFSMIPKLTQSNEIFEELTSLPEPWSYPATAINYSAVRSKQDGTAAKGGSLVILTQSPLSNYLEKHPHEAWTYFKPMLSKIAVKEMPNEPITTITTEWSSNPYIRGAYGTIFTGDDPVNASIQLSGQVPGAGISSSTIRFAGEHTATEGEGCVNGAWMSGEREANWIMEHAGKSLKPLL</sequence>
<reference evidence="2 3" key="1">
    <citation type="submission" date="2024-01" db="EMBL/GenBank/DDBJ databases">
        <authorList>
            <consortium name="Genoscope - CEA"/>
            <person name="William W."/>
        </authorList>
    </citation>
    <scope>NUCLEOTIDE SEQUENCE [LARGE SCALE GENOMIC DNA]</scope>
    <source>
        <strain evidence="2 3">29B2s-10</strain>
    </source>
</reference>
<dbReference type="InterPro" id="IPR050281">
    <property type="entry name" value="Flavin_monoamine_oxidase"/>
</dbReference>
<dbReference type="EMBL" id="OZ004259">
    <property type="protein sequence ID" value="CAK7918149.1"/>
    <property type="molecule type" value="Genomic_DNA"/>
</dbReference>
<dbReference type="Gene3D" id="3.90.660.10">
    <property type="match status" value="1"/>
</dbReference>
<evidence type="ECO:0000259" key="1">
    <source>
        <dbReference type="Pfam" id="PF01593"/>
    </source>
</evidence>
<organism evidence="2 3">
    <name type="scientific">[Candida] anglica</name>
    <dbReference type="NCBI Taxonomy" id="148631"/>
    <lineage>
        <taxon>Eukaryota</taxon>
        <taxon>Fungi</taxon>
        <taxon>Dikarya</taxon>
        <taxon>Ascomycota</taxon>
        <taxon>Saccharomycotina</taxon>
        <taxon>Pichiomycetes</taxon>
        <taxon>Debaryomycetaceae</taxon>
        <taxon>Kurtzmaniella</taxon>
    </lineage>
</organism>
<keyword evidence="3" id="KW-1185">Reference proteome</keyword>
<dbReference type="Gene3D" id="3.50.50.60">
    <property type="entry name" value="FAD/NAD(P)-binding domain"/>
    <property type="match status" value="1"/>
</dbReference>
<feature type="domain" description="Amine oxidase" evidence="1">
    <location>
        <begin position="14"/>
        <end position="481"/>
    </location>
</feature>
<name>A0ABP0EK23_9ASCO</name>
<dbReference type="SUPFAM" id="SSF54373">
    <property type="entry name" value="FAD-linked reductases, C-terminal domain"/>
    <property type="match status" value="1"/>
</dbReference>
<evidence type="ECO:0000313" key="3">
    <source>
        <dbReference type="Proteomes" id="UP001497600"/>
    </source>
</evidence>
<dbReference type="InterPro" id="IPR036188">
    <property type="entry name" value="FAD/NAD-bd_sf"/>
</dbReference>
<accession>A0ABP0EK23</accession>
<gene>
    <name evidence="2" type="primary">CBP1</name>
    <name evidence="2" type="ORF">CAAN4_G11936</name>
</gene>
<dbReference type="Proteomes" id="UP001497600">
    <property type="component" value="Chromosome G"/>
</dbReference>